<evidence type="ECO:0000259" key="2">
    <source>
        <dbReference type="PROSITE" id="PS51671"/>
    </source>
</evidence>
<accession>A0A1F6BTV4</accession>
<proteinExistence type="inferred from homology"/>
<dbReference type="CDD" id="cd05399">
    <property type="entry name" value="NT_Rel-Spo_like"/>
    <property type="match status" value="1"/>
</dbReference>
<organism evidence="4 5">
    <name type="scientific">Candidatus Jorgensenbacteria bacterium GWA1_49_17</name>
    <dbReference type="NCBI Taxonomy" id="1798467"/>
    <lineage>
        <taxon>Bacteria</taxon>
        <taxon>Candidatus Joergenseniibacteriota</taxon>
    </lineage>
</organism>
<dbReference type="SUPFAM" id="SSF109604">
    <property type="entry name" value="HD-domain/PDEase-like"/>
    <property type="match status" value="1"/>
</dbReference>
<dbReference type="InterPro" id="IPR004095">
    <property type="entry name" value="TGS"/>
</dbReference>
<name>A0A1F6BTV4_9BACT</name>
<dbReference type="InterPro" id="IPR002912">
    <property type="entry name" value="ACT_dom"/>
</dbReference>
<dbReference type="SUPFAM" id="SSF81271">
    <property type="entry name" value="TGS-like"/>
    <property type="match status" value="1"/>
</dbReference>
<dbReference type="EMBL" id="MFKG01000017">
    <property type="protein sequence ID" value="OGG40374.1"/>
    <property type="molecule type" value="Genomic_DNA"/>
</dbReference>
<dbReference type="InterPro" id="IPR045865">
    <property type="entry name" value="ACT-like_dom_sf"/>
</dbReference>
<dbReference type="Pfam" id="PF02824">
    <property type="entry name" value="TGS"/>
    <property type="match status" value="1"/>
</dbReference>
<evidence type="ECO:0000313" key="4">
    <source>
        <dbReference type="EMBL" id="OGG40374.1"/>
    </source>
</evidence>
<reference evidence="4 5" key="1">
    <citation type="journal article" date="2016" name="Nat. Commun.">
        <title>Thousands of microbial genomes shed light on interconnected biogeochemical processes in an aquifer system.</title>
        <authorList>
            <person name="Anantharaman K."/>
            <person name="Brown C.T."/>
            <person name="Hug L.A."/>
            <person name="Sharon I."/>
            <person name="Castelle C.J."/>
            <person name="Probst A.J."/>
            <person name="Thomas B.C."/>
            <person name="Singh A."/>
            <person name="Wilkins M.J."/>
            <person name="Karaoz U."/>
            <person name="Brodie E.L."/>
            <person name="Williams K.H."/>
            <person name="Hubbard S.S."/>
            <person name="Banfield J.F."/>
        </authorList>
    </citation>
    <scope>NUCLEOTIDE SEQUENCE [LARGE SCALE GENOMIC DNA]</scope>
</reference>
<dbReference type="PANTHER" id="PTHR21262">
    <property type="entry name" value="GUANOSINE-3',5'-BIS DIPHOSPHATE 3'-PYROPHOSPHOHYDROLASE"/>
    <property type="match status" value="1"/>
</dbReference>
<gene>
    <name evidence="4" type="ORF">A2116_01665</name>
</gene>
<dbReference type="FunFam" id="3.10.20.30:FF:000002">
    <property type="entry name" value="GTP pyrophosphokinase (RelA/SpoT)"/>
    <property type="match status" value="1"/>
</dbReference>
<dbReference type="InterPro" id="IPR033655">
    <property type="entry name" value="TGS_RelA/SpoT"/>
</dbReference>
<dbReference type="Gene3D" id="3.30.70.260">
    <property type="match status" value="1"/>
</dbReference>
<protein>
    <recommendedName>
        <fullName evidence="6">TGS domain-containing protein</fullName>
    </recommendedName>
</protein>
<dbReference type="SUPFAM" id="SSF81301">
    <property type="entry name" value="Nucleotidyltransferase"/>
    <property type="match status" value="1"/>
</dbReference>
<evidence type="ECO:0000256" key="1">
    <source>
        <dbReference type="RuleBase" id="RU003847"/>
    </source>
</evidence>
<dbReference type="InterPro" id="IPR007685">
    <property type="entry name" value="RelA_SpoT"/>
</dbReference>
<dbReference type="Pfam" id="PF04607">
    <property type="entry name" value="RelA_SpoT"/>
    <property type="match status" value="1"/>
</dbReference>
<dbReference type="Pfam" id="PF13328">
    <property type="entry name" value="HD_4"/>
    <property type="match status" value="1"/>
</dbReference>
<dbReference type="PANTHER" id="PTHR21262:SF31">
    <property type="entry name" value="GTP PYROPHOSPHOKINASE"/>
    <property type="match status" value="1"/>
</dbReference>
<dbReference type="CDD" id="cd01668">
    <property type="entry name" value="TGS_RSH"/>
    <property type="match status" value="1"/>
</dbReference>
<dbReference type="AlphaFoldDB" id="A0A1F6BTV4"/>
<dbReference type="FunFam" id="1.10.3210.10:FF:000001">
    <property type="entry name" value="GTP pyrophosphokinase RelA"/>
    <property type="match status" value="1"/>
</dbReference>
<dbReference type="SMART" id="SM00471">
    <property type="entry name" value="HDc"/>
    <property type="match status" value="1"/>
</dbReference>
<comment type="function">
    <text evidence="1">In eubacteria ppGpp (guanosine 3'-diphosphate 5'-diphosphate) is a mediator of the stringent response that coordinates a variety of cellular activities in response to changes in nutritional abundance.</text>
</comment>
<sequence>MDTGWLQKYPQKSSVREAFDFAKEAHKDKKRNSGEPYFSHCEAVAETVSEWGLDDESVAAALLHDVIEDTSYTLRDIEKRFGKEIASIVDGLTKLDKVPFPEKDQNVETLRKFIISFSRDLRVVIVKLADRHHNMFTLKFLPPERQKSFAWETSEIYAPLAYRLGMQRLSGELEDLTFPFLHPEEYKWLLKNVKVKFEEREKYAEELKPLVKKLLLKNSIRPIAVDSRAKRYSSLYKKLHRHDMDFEKIYDLVALRIVVKTVEDCYATLGIIHKIWPPLPGRIKDYIARPKPNGYRSLHTTVFAGDNKITEFQIRTEEMHREDELGIAAHWAYEQVKGSKRNGRNWRGVRNHKELLWVEQLRSWQQNISDKDFVDSLAVDFFKERIFVITPHNDVIDLPHGATPVDFAYHIHSEIGNQCVGAKVNGKIVPLDYELRSGDMVEIMTQRGKNPSEGWLRFIKTSLARDQIKGMIRKVTRFPASREPESTEFKIVNRDRPGFLKDVTGEFSAMKINITYLQSSTDKRGVLSTVTVRTEPLSKTKIEKLLVKIKSVEGVKEVSSKFNR</sequence>
<evidence type="ECO:0000313" key="5">
    <source>
        <dbReference type="Proteomes" id="UP000179368"/>
    </source>
</evidence>
<dbReference type="Pfam" id="PF01842">
    <property type="entry name" value="ACT"/>
    <property type="match status" value="1"/>
</dbReference>
<feature type="domain" description="ACT" evidence="2">
    <location>
        <begin position="488"/>
        <end position="563"/>
    </location>
</feature>
<dbReference type="CDD" id="cd00077">
    <property type="entry name" value="HDc"/>
    <property type="match status" value="1"/>
</dbReference>
<evidence type="ECO:0000259" key="3">
    <source>
        <dbReference type="PROSITE" id="PS51880"/>
    </source>
</evidence>
<dbReference type="InterPro" id="IPR012676">
    <property type="entry name" value="TGS-like"/>
</dbReference>
<dbReference type="InterPro" id="IPR012675">
    <property type="entry name" value="Beta-grasp_dom_sf"/>
</dbReference>
<dbReference type="NCBIfam" id="TIGR00691">
    <property type="entry name" value="spoT_relA"/>
    <property type="match status" value="1"/>
</dbReference>
<dbReference type="InterPro" id="IPR004811">
    <property type="entry name" value="RelA/Spo_fam"/>
</dbReference>
<dbReference type="SMART" id="SM00954">
    <property type="entry name" value="RelA_SpoT"/>
    <property type="match status" value="1"/>
</dbReference>
<dbReference type="InterPro" id="IPR043519">
    <property type="entry name" value="NT_sf"/>
</dbReference>
<dbReference type="Gene3D" id="3.30.460.10">
    <property type="entry name" value="Beta Polymerase, domain 2"/>
    <property type="match status" value="1"/>
</dbReference>
<dbReference type="Gene3D" id="1.10.3210.10">
    <property type="entry name" value="Hypothetical protein af1432"/>
    <property type="match status" value="1"/>
</dbReference>
<dbReference type="Proteomes" id="UP000179368">
    <property type="component" value="Unassembled WGS sequence"/>
</dbReference>
<feature type="domain" description="TGS" evidence="3">
    <location>
        <begin position="382"/>
        <end position="445"/>
    </location>
</feature>
<comment type="caution">
    <text evidence="4">The sequence shown here is derived from an EMBL/GenBank/DDBJ whole genome shotgun (WGS) entry which is preliminary data.</text>
</comment>
<dbReference type="GO" id="GO:0015969">
    <property type="term" value="P:guanosine tetraphosphate metabolic process"/>
    <property type="evidence" value="ECO:0007669"/>
    <property type="project" value="InterPro"/>
</dbReference>
<dbReference type="SUPFAM" id="SSF55021">
    <property type="entry name" value="ACT-like"/>
    <property type="match status" value="1"/>
</dbReference>
<comment type="similarity">
    <text evidence="1">Belongs to the relA/spoT family.</text>
</comment>
<dbReference type="GO" id="GO:0005886">
    <property type="term" value="C:plasma membrane"/>
    <property type="evidence" value="ECO:0007669"/>
    <property type="project" value="TreeGrafter"/>
</dbReference>
<dbReference type="InterPro" id="IPR003607">
    <property type="entry name" value="HD/PDEase_dom"/>
</dbReference>
<dbReference type="PROSITE" id="PS51671">
    <property type="entry name" value="ACT"/>
    <property type="match status" value="1"/>
</dbReference>
<dbReference type="PROSITE" id="PS51880">
    <property type="entry name" value="TGS"/>
    <property type="match status" value="1"/>
</dbReference>
<dbReference type="Gene3D" id="3.10.20.30">
    <property type="match status" value="1"/>
</dbReference>
<evidence type="ECO:0008006" key="6">
    <source>
        <dbReference type="Google" id="ProtNLM"/>
    </source>
</evidence>